<dbReference type="InterPro" id="IPR036291">
    <property type="entry name" value="NAD(P)-bd_dom_sf"/>
</dbReference>
<gene>
    <name evidence="5" type="ORF">NLJ89_g2939</name>
</gene>
<protein>
    <recommendedName>
        <fullName evidence="4">3-beta hydroxysteroid dehydrogenase/isomerase domain-containing protein</fullName>
    </recommendedName>
</protein>
<dbReference type="AlphaFoldDB" id="A0A9W8MYP3"/>
<evidence type="ECO:0000256" key="2">
    <source>
        <dbReference type="ARBA" id="ARBA00023002"/>
    </source>
</evidence>
<feature type="transmembrane region" description="Helical" evidence="3">
    <location>
        <begin position="6"/>
        <end position="26"/>
    </location>
</feature>
<dbReference type="GO" id="GO:0006694">
    <property type="term" value="P:steroid biosynthetic process"/>
    <property type="evidence" value="ECO:0007669"/>
    <property type="project" value="InterPro"/>
</dbReference>
<proteinExistence type="inferred from homology"/>
<dbReference type="Proteomes" id="UP001148786">
    <property type="component" value="Unassembled WGS sequence"/>
</dbReference>
<evidence type="ECO:0000313" key="5">
    <source>
        <dbReference type="EMBL" id="KAJ3513468.1"/>
    </source>
</evidence>
<keyword evidence="2" id="KW-0560">Oxidoreductase</keyword>
<accession>A0A9W8MYP3</accession>
<keyword evidence="3" id="KW-0472">Membrane</keyword>
<evidence type="ECO:0000256" key="1">
    <source>
        <dbReference type="ARBA" id="ARBA00009219"/>
    </source>
</evidence>
<dbReference type="EMBL" id="JANKHO010000197">
    <property type="protein sequence ID" value="KAJ3513468.1"/>
    <property type="molecule type" value="Genomic_DNA"/>
</dbReference>
<dbReference type="InterPro" id="IPR050177">
    <property type="entry name" value="Lipid_A_modif_metabolic_enz"/>
</dbReference>
<dbReference type="Pfam" id="PF01073">
    <property type="entry name" value="3Beta_HSD"/>
    <property type="match status" value="1"/>
</dbReference>
<organism evidence="5 6">
    <name type="scientific">Agrocybe chaxingu</name>
    <dbReference type="NCBI Taxonomy" id="84603"/>
    <lineage>
        <taxon>Eukaryota</taxon>
        <taxon>Fungi</taxon>
        <taxon>Dikarya</taxon>
        <taxon>Basidiomycota</taxon>
        <taxon>Agaricomycotina</taxon>
        <taxon>Agaricomycetes</taxon>
        <taxon>Agaricomycetidae</taxon>
        <taxon>Agaricales</taxon>
        <taxon>Agaricineae</taxon>
        <taxon>Strophariaceae</taxon>
        <taxon>Agrocybe</taxon>
    </lineage>
</organism>
<dbReference type="PANTHER" id="PTHR43245:SF51">
    <property type="entry name" value="SHORT CHAIN DEHYDROGENASE_REDUCTASE FAMILY 42E, MEMBER 2"/>
    <property type="match status" value="1"/>
</dbReference>
<dbReference type="GO" id="GO:0016616">
    <property type="term" value="F:oxidoreductase activity, acting on the CH-OH group of donors, NAD or NADP as acceptor"/>
    <property type="evidence" value="ECO:0007669"/>
    <property type="project" value="InterPro"/>
</dbReference>
<keyword evidence="6" id="KW-1185">Reference proteome</keyword>
<dbReference type="InterPro" id="IPR002225">
    <property type="entry name" value="3Beta_OHSteriod_DH/Estase"/>
</dbReference>
<evidence type="ECO:0000256" key="3">
    <source>
        <dbReference type="SAM" id="Phobius"/>
    </source>
</evidence>
<evidence type="ECO:0000259" key="4">
    <source>
        <dbReference type="Pfam" id="PF01073"/>
    </source>
</evidence>
<keyword evidence="3" id="KW-1133">Transmembrane helix</keyword>
<name>A0A9W8MYP3_9AGAR</name>
<dbReference type="Gene3D" id="3.40.50.720">
    <property type="entry name" value="NAD(P)-binding Rossmann-like Domain"/>
    <property type="match status" value="1"/>
</dbReference>
<reference evidence="5" key="1">
    <citation type="submission" date="2022-07" db="EMBL/GenBank/DDBJ databases">
        <title>Genome Sequence of Agrocybe chaxingu.</title>
        <authorList>
            <person name="Buettner E."/>
        </authorList>
    </citation>
    <scope>NUCLEOTIDE SEQUENCE</scope>
    <source>
        <strain evidence="5">MP-N11</strain>
    </source>
</reference>
<sequence length="466" mass="51634">MSPLLFLSLAIASPFAALCIWIYFVFRTLMSASMRATELNPLHLDEGEVRKQAAELSKNPLNISYLPPATGRRYVIVGGSGFVGGWIVRHLLLRGEDPKNIRIINKRPPVRKDIQPEGIGFVSADITNAHSVRSAFMAEWPRGSNTTARITVFHTASVMRYYERQKALISRSSGVNVDGTENVIASAKAAGADILIYTSSGSLPLCRTSFWFLPWKRCPETVVQVLNDTTPIAEEHDGFFSNYPYTKALAEKLVRDSHNPEAGFRTGILRPGAAIYGRGDGMSFDGLLSKMVNPSWMHSTVQSVIYVENASYAHLLYESRLLESQSASPTSPLHRLGGQAFMVTDGSNPVLYGDVYRALGTLTNNRVEFPRVPIGPILLVVQLLGFYHSLQAQYPRWLPPLQGGLARLQPPLLDLTLVSFKVDDSRARLPPEEGGLGYQPPWTTLQGICEVVNKHRRGEPPSRKYK</sequence>
<comment type="caution">
    <text evidence="5">The sequence shown here is derived from an EMBL/GenBank/DDBJ whole genome shotgun (WGS) entry which is preliminary data.</text>
</comment>
<dbReference type="PANTHER" id="PTHR43245">
    <property type="entry name" value="BIFUNCTIONAL POLYMYXIN RESISTANCE PROTEIN ARNA"/>
    <property type="match status" value="1"/>
</dbReference>
<feature type="domain" description="3-beta hydroxysteroid dehydrogenase/isomerase" evidence="4">
    <location>
        <begin position="75"/>
        <end position="356"/>
    </location>
</feature>
<dbReference type="SUPFAM" id="SSF51735">
    <property type="entry name" value="NAD(P)-binding Rossmann-fold domains"/>
    <property type="match status" value="1"/>
</dbReference>
<keyword evidence="3" id="KW-0812">Transmembrane</keyword>
<dbReference type="OrthoDB" id="10058185at2759"/>
<comment type="similarity">
    <text evidence="1">Belongs to the 3-beta-HSD family.</text>
</comment>
<evidence type="ECO:0000313" key="6">
    <source>
        <dbReference type="Proteomes" id="UP001148786"/>
    </source>
</evidence>